<dbReference type="Gene3D" id="3.40.50.2300">
    <property type="match status" value="1"/>
</dbReference>
<keyword evidence="4" id="KW-0804">Transcription</keyword>
<dbReference type="CDD" id="cd17574">
    <property type="entry name" value="REC_OmpR"/>
    <property type="match status" value="1"/>
</dbReference>
<dbReference type="PANTHER" id="PTHR48111:SF4">
    <property type="entry name" value="DNA-BINDING DUAL TRANSCRIPTIONAL REGULATOR OMPR"/>
    <property type="match status" value="1"/>
</dbReference>
<dbReference type="InterPro" id="IPR039420">
    <property type="entry name" value="WalR-like"/>
</dbReference>
<evidence type="ECO:0000256" key="1">
    <source>
        <dbReference type="ARBA" id="ARBA00022553"/>
    </source>
</evidence>
<evidence type="ECO:0000256" key="4">
    <source>
        <dbReference type="ARBA" id="ARBA00023163"/>
    </source>
</evidence>
<evidence type="ECO:0000259" key="6">
    <source>
        <dbReference type="PROSITE" id="PS50110"/>
    </source>
</evidence>
<gene>
    <name evidence="7" type="ORF">Mic7113_2412</name>
</gene>
<dbReference type="HOGENOM" id="CLU_000445_69_17_3"/>
<feature type="domain" description="Response regulatory" evidence="6">
    <location>
        <begin position="7"/>
        <end position="122"/>
    </location>
</feature>
<dbReference type="PROSITE" id="PS50110">
    <property type="entry name" value="RESPONSE_REGULATORY"/>
    <property type="match status" value="1"/>
</dbReference>
<reference evidence="7 8" key="1">
    <citation type="submission" date="2012-06" db="EMBL/GenBank/DDBJ databases">
        <title>Finished chromosome of genome of Microcoleus sp. PCC 7113.</title>
        <authorList>
            <consortium name="US DOE Joint Genome Institute"/>
            <person name="Gugger M."/>
            <person name="Coursin T."/>
            <person name="Rippka R."/>
            <person name="Tandeau De Marsac N."/>
            <person name="Huntemann M."/>
            <person name="Wei C.-L."/>
            <person name="Han J."/>
            <person name="Detter J.C."/>
            <person name="Han C."/>
            <person name="Tapia R."/>
            <person name="Chen A."/>
            <person name="Kyrpides N."/>
            <person name="Mavromatis K."/>
            <person name="Markowitz V."/>
            <person name="Szeto E."/>
            <person name="Ivanova N."/>
            <person name="Pagani I."/>
            <person name="Pati A."/>
            <person name="Goodwin L."/>
            <person name="Nordberg H.P."/>
            <person name="Cantor M.N."/>
            <person name="Hua S.X."/>
            <person name="Woyke T."/>
            <person name="Kerfeld C.A."/>
        </authorList>
    </citation>
    <scope>NUCLEOTIDE SEQUENCE [LARGE SCALE GENOMIC DNA]</scope>
    <source>
        <strain evidence="7 8">PCC 7113</strain>
    </source>
</reference>
<protein>
    <submittedName>
        <fullName evidence="7">Response regulator with CheY-like receiver domain and winged-helix DNA-binding domain</fullName>
    </submittedName>
</protein>
<keyword evidence="3 7" id="KW-0238">DNA-binding</keyword>
<feature type="modified residue" description="4-aspartylphosphate" evidence="5">
    <location>
        <position position="55"/>
    </location>
</feature>
<keyword evidence="2" id="KW-0805">Transcription regulation</keyword>
<organism evidence="7 8">
    <name type="scientific">Allocoleopsis franciscana PCC 7113</name>
    <dbReference type="NCBI Taxonomy" id="1173027"/>
    <lineage>
        <taxon>Bacteria</taxon>
        <taxon>Bacillati</taxon>
        <taxon>Cyanobacteriota</taxon>
        <taxon>Cyanophyceae</taxon>
        <taxon>Coleofasciculales</taxon>
        <taxon>Coleofasciculaceae</taxon>
        <taxon>Allocoleopsis</taxon>
        <taxon>Allocoleopsis franciscana</taxon>
    </lineage>
</organism>
<evidence type="ECO:0000256" key="2">
    <source>
        <dbReference type="ARBA" id="ARBA00023015"/>
    </source>
</evidence>
<dbReference type="GO" id="GO:0032993">
    <property type="term" value="C:protein-DNA complex"/>
    <property type="evidence" value="ECO:0007669"/>
    <property type="project" value="TreeGrafter"/>
</dbReference>
<proteinExistence type="predicted"/>
<dbReference type="RefSeq" id="WP_015182363.1">
    <property type="nucleotide sequence ID" value="NC_019738.1"/>
</dbReference>
<name>K9WEM6_9CYAN</name>
<dbReference type="AlphaFoldDB" id="K9WEM6"/>
<dbReference type="GO" id="GO:0000976">
    <property type="term" value="F:transcription cis-regulatory region binding"/>
    <property type="evidence" value="ECO:0007669"/>
    <property type="project" value="TreeGrafter"/>
</dbReference>
<evidence type="ECO:0000256" key="3">
    <source>
        <dbReference type="ARBA" id="ARBA00023125"/>
    </source>
</evidence>
<dbReference type="Proteomes" id="UP000010471">
    <property type="component" value="Chromosome"/>
</dbReference>
<dbReference type="eggNOG" id="COG0745">
    <property type="taxonomic scope" value="Bacteria"/>
</dbReference>
<dbReference type="EMBL" id="CP003630">
    <property type="protein sequence ID" value="AFZ18214.1"/>
    <property type="molecule type" value="Genomic_DNA"/>
</dbReference>
<dbReference type="SUPFAM" id="SSF52172">
    <property type="entry name" value="CheY-like"/>
    <property type="match status" value="1"/>
</dbReference>
<evidence type="ECO:0000313" key="7">
    <source>
        <dbReference type="EMBL" id="AFZ18214.1"/>
    </source>
</evidence>
<dbReference type="GO" id="GO:0005829">
    <property type="term" value="C:cytosol"/>
    <property type="evidence" value="ECO:0007669"/>
    <property type="project" value="TreeGrafter"/>
</dbReference>
<dbReference type="OrthoDB" id="508510at2"/>
<dbReference type="PANTHER" id="PTHR48111">
    <property type="entry name" value="REGULATOR OF RPOS"/>
    <property type="match status" value="1"/>
</dbReference>
<dbReference type="GO" id="GO:0000156">
    <property type="term" value="F:phosphorelay response regulator activity"/>
    <property type="evidence" value="ECO:0007669"/>
    <property type="project" value="TreeGrafter"/>
</dbReference>
<dbReference type="InterPro" id="IPR001789">
    <property type="entry name" value="Sig_transdc_resp-reg_receiver"/>
</dbReference>
<dbReference type="STRING" id="1173027.Mic7113_2412"/>
<accession>K9WEM6</accession>
<dbReference type="SMART" id="SM00448">
    <property type="entry name" value="REC"/>
    <property type="match status" value="1"/>
</dbReference>
<dbReference type="KEGG" id="mic:Mic7113_2412"/>
<evidence type="ECO:0000313" key="8">
    <source>
        <dbReference type="Proteomes" id="UP000010471"/>
    </source>
</evidence>
<dbReference type="InterPro" id="IPR011006">
    <property type="entry name" value="CheY-like_superfamily"/>
</dbReference>
<keyword evidence="1 5" id="KW-0597">Phosphoprotein</keyword>
<keyword evidence="8" id="KW-1185">Reference proteome</keyword>
<dbReference type="GO" id="GO:0006355">
    <property type="term" value="P:regulation of DNA-templated transcription"/>
    <property type="evidence" value="ECO:0007669"/>
    <property type="project" value="TreeGrafter"/>
</dbReference>
<evidence type="ECO:0000256" key="5">
    <source>
        <dbReference type="PROSITE-ProRule" id="PRU00169"/>
    </source>
</evidence>
<sequence length="128" mass="14320">MNQNSAKILVIEDEKEIRENLEDLLSDKYQVLVASGGREGLEIALRELPDIVLCDVTMAGVTGHNVLTGLRSNPTTANIPFIFLTARVSKDDMRLGMELGADDYLTKPFTRKELLSAITARLKRFERI</sequence>
<dbReference type="Pfam" id="PF00072">
    <property type="entry name" value="Response_reg"/>
    <property type="match status" value="1"/>
</dbReference>